<reference evidence="2 3" key="1">
    <citation type="submission" date="2018-02" db="EMBL/GenBank/DDBJ databases">
        <title>Draft genome sequences of Elsinoe sp., causing black scab on jojoba.</title>
        <authorList>
            <person name="Stodart B."/>
            <person name="Jeffress S."/>
            <person name="Ash G."/>
            <person name="Arun Chinnappa K."/>
        </authorList>
    </citation>
    <scope>NUCLEOTIDE SEQUENCE [LARGE SCALE GENOMIC DNA]</scope>
    <source>
        <strain evidence="2 3">Hillstone_2</strain>
    </source>
</reference>
<organism evidence="2 3">
    <name type="scientific">Elsinoe australis</name>
    <dbReference type="NCBI Taxonomy" id="40998"/>
    <lineage>
        <taxon>Eukaryota</taxon>
        <taxon>Fungi</taxon>
        <taxon>Dikarya</taxon>
        <taxon>Ascomycota</taxon>
        <taxon>Pezizomycotina</taxon>
        <taxon>Dothideomycetes</taxon>
        <taxon>Dothideomycetidae</taxon>
        <taxon>Myriangiales</taxon>
        <taxon>Elsinoaceae</taxon>
        <taxon>Elsinoe</taxon>
    </lineage>
</organism>
<proteinExistence type="predicted"/>
<accession>A0A4U7AQP7</accession>
<feature type="domain" description="NAD-dependent epimerase/dehydratase" evidence="1">
    <location>
        <begin position="9"/>
        <end position="230"/>
    </location>
</feature>
<dbReference type="PANTHER" id="PTHR48079:SF5">
    <property type="entry name" value="DEPENDENT EPIMERASE_DEHYDRATASE, PUTATIVE (AFU_ORTHOLOGUE AFUA_7G00180)-RELATED"/>
    <property type="match status" value="1"/>
</dbReference>
<dbReference type="PANTHER" id="PTHR48079">
    <property type="entry name" value="PROTEIN YEEZ"/>
    <property type="match status" value="1"/>
</dbReference>
<dbReference type="InterPro" id="IPR036291">
    <property type="entry name" value="NAD(P)-bd_dom_sf"/>
</dbReference>
<sequence>MSPSKQQQIFITGGSGFLGSVVTELAVAEGFLVHALSRSEQSDEKLKKIGAVPVRGDLTSHNVLASESKAADIVFSLATAYILGRGTYADALPTDNAAIDAIASAIAGTDKPLIITNGTLVAQADGSGNETHEDALIESGPLGVRAQNEQHALSKAKDGVRVMCIRIAAYTYGRGGSGIKQFMGMTSHMGSIYTIEGGKNYVTATHVEDAAKLYLLAAQRGKAGDIFNAGAATDITAKEIYDAIAEAIAVSKFGESFAWFIRADNRASGDKARKQLGWEPKGKGVLEEIKTGSYVEVARALKKNWESIP</sequence>
<evidence type="ECO:0000313" key="2">
    <source>
        <dbReference type="EMBL" id="TKX18890.1"/>
    </source>
</evidence>
<dbReference type="GO" id="GO:0004029">
    <property type="term" value="F:aldehyde dehydrogenase (NAD+) activity"/>
    <property type="evidence" value="ECO:0007669"/>
    <property type="project" value="TreeGrafter"/>
</dbReference>
<dbReference type="Gene3D" id="3.40.50.720">
    <property type="entry name" value="NAD(P)-binding Rossmann-like Domain"/>
    <property type="match status" value="1"/>
</dbReference>
<dbReference type="GO" id="GO:0005737">
    <property type="term" value="C:cytoplasm"/>
    <property type="evidence" value="ECO:0007669"/>
    <property type="project" value="TreeGrafter"/>
</dbReference>
<dbReference type="EMBL" id="PTQR01000123">
    <property type="protein sequence ID" value="TKX18890.1"/>
    <property type="molecule type" value="Genomic_DNA"/>
</dbReference>
<evidence type="ECO:0000259" key="1">
    <source>
        <dbReference type="Pfam" id="PF01370"/>
    </source>
</evidence>
<name>A0A4U7AQP7_9PEZI</name>
<dbReference type="AlphaFoldDB" id="A0A4U7AQP7"/>
<dbReference type="InterPro" id="IPR051783">
    <property type="entry name" value="NAD(P)-dependent_oxidoreduct"/>
</dbReference>
<dbReference type="InterPro" id="IPR001509">
    <property type="entry name" value="Epimerase_deHydtase"/>
</dbReference>
<protein>
    <recommendedName>
        <fullName evidence="1">NAD-dependent epimerase/dehydratase domain-containing protein</fullName>
    </recommendedName>
</protein>
<gene>
    <name evidence="2" type="ORF">C1H76_8779</name>
</gene>
<evidence type="ECO:0000313" key="3">
    <source>
        <dbReference type="Proteomes" id="UP000308133"/>
    </source>
</evidence>
<dbReference type="Pfam" id="PF01370">
    <property type="entry name" value="Epimerase"/>
    <property type="match status" value="1"/>
</dbReference>
<dbReference type="SUPFAM" id="SSF51735">
    <property type="entry name" value="NAD(P)-binding Rossmann-fold domains"/>
    <property type="match status" value="1"/>
</dbReference>
<dbReference type="Proteomes" id="UP000308133">
    <property type="component" value="Unassembled WGS sequence"/>
</dbReference>
<comment type="caution">
    <text evidence="2">The sequence shown here is derived from an EMBL/GenBank/DDBJ whole genome shotgun (WGS) entry which is preliminary data.</text>
</comment>